<dbReference type="GO" id="GO:0009360">
    <property type="term" value="C:DNA polymerase III complex"/>
    <property type="evidence" value="ECO:0007669"/>
    <property type="project" value="TreeGrafter"/>
</dbReference>
<evidence type="ECO:0000313" key="1">
    <source>
        <dbReference type="EMBL" id="ARW09193.1"/>
    </source>
</evidence>
<dbReference type="EMBL" id="CP021524">
    <property type="protein sequence ID" value="ARW09193.1"/>
    <property type="molecule type" value="Genomic_DNA"/>
</dbReference>
<dbReference type="EC" id="2.7.7.7" evidence="1"/>
<dbReference type="SUPFAM" id="SSF52540">
    <property type="entry name" value="P-loop containing nucleoside triphosphate hydrolases"/>
    <property type="match status" value="1"/>
</dbReference>
<dbReference type="Gene3D" id="3.40.50.300">
    <property type="entry name" value="P-loop containing nucleotide triphosphate hydrolases"/>
    <property type="match status" value="1"/>
</dbReference>
<dbReference type="Proteomes" id="UP000195633">
    <property type="component" value="Chromosome"/>
</dbReference>
<dbReference type="InterPro" id="IPR050238">
    <property type="entry name" value="DNA_Rep/Repair_Clamp_Loader"/>
</dbReference>
<dbReference type="PANTHER" id="PTHR11669:SF8">
    <property type="entry name" value="DNA POLYMERASE III SUBUNIT DELTA"/>
    <property type="match status" value="1"/>
</dbReference>
<evidence type="ECO:0000313" key="2">
    <source>
        <dbReference type="Proteomes" id="UP000195633"/>
    </source>
</evidence>
<proteinExistence type="predicted"/>
<keyword evidence="1" id="KW-0548">Nucleotidyltransferase</keyword>
<sequence length="320" mass="34812">MPGAKGVQEPRLASLQLRGHQAALQAFRQAMQGGRLPHAWLITGPPGIGKATFAFRLARILLGGEDELSPAGRRVSAATHADLLVVARGFDEKRQKYRSEIVADDVRPINSFLRRTAAEGGWRVVIVDGAEWMNRSAANAVLKILEEPPPATVLLLTCSAPGRLLPTIRSRCRKLELAPLDAADMSAVLHAQAPEAADTEIQRVMAEAHGAPGRALALLADKGGEVASLVHEVVQGITLLRSYEVAETILRRDYGFSLFFSLLSDTLQMQARQAARQGNPHCVALANAWEATMRKHAETERFNLDKQEALLEAMTIASRE</sequence>
<dbReference type="Pfam" id="PF13177">
    <property type="entry name" value="DNA_pol3_delta2"/>
    <property type="match status" value="1"/>
</dbReference>
<dbReference type="GO" id="GO:0006261">
    <property type="term" value="P:DNA-templated DNA replication"/>
    <property type="evidence" value="ECO:0007669"/>
    <property type="project" value="TreeGrafter"/>
</dbReference>
<gene>
    <name evidence="1" type="primary">holB</name>
    <name evidence="1" type="ORF">S101447_00085</name>
</gene>
<dbReference type="InterPro" id="IPR027417">
    <property type="entry name" value="P-loop_NTPase"/>
</dbReference>
<reference evidence="1 2" key="1">
    <citation type="submission" date="2017-05" db="EMBL/GenBank/DDBJ databases">
        <title>Genome sequence of Acetobacter pasteurianus subsp. ascendens strain SRCM101447.</title>
        <authorList>
            <person name="Cho S.H."/>
        </authorList>
    </citation>
    <scope>NUCLEOTIDE SEQUENCE [LARGE SCALE GENOMIC DNA]</scope>
    <source>
        <strain evidence="1 2">SRCM101447</strain>
    </source>
</reference>
<protein>
    <submittedName>
        <fullName evidence="1">DNA-directed DNA polymerase</fullName>
        <ecNumber evidence="1">2.7.7.7</ecNumber>
    </submittedName>
</protein>
<accession>A0A1Y0UYQ4</accession>
<dbReference type="PANTHER" id="PTHR11669">
    <property type="entry name" value="REPLICATION FACTOR C / DNA POLYMERASE III GAMMA-TAU SUBUNIT"/>
    <property type="match status" value="1"/>
</dbReference>
<organism evidence="1 2">
    <name type="scientific">Acetobacter ascendens</name>
    <dbReference type="NCBI Taxonomy" id="481146"/>
    <lineage>
        <taxon>Bacteria</taxon>
        <taxon>Pseudomonadati</taxon>
        <taxon>Pseudomonadota</taxon>
        <taxon>Alphaproteobacteria</taxon>
        <taxon>Acetobacterales</taxon>
        <taxon>Acetobacteraceae</taxon>
        <taxon>Acetobacter</taxon>
    </lineage>
</organism>
<keyword evidence="1" id="KW-0808">Transferase</keyword>
<keyword evidence="1" id="KW-0239">DNA-directed DNA polymerase</keyword>
<dbReference type="STRING" id="481146.A4S02_03685"/>
<dbReference type="NCBIfam" id="NF005677">
    <property type="entry name" value="PRK07471.1"/>
    <property type="match status" value="1"/>
</dbReference>
<dbReference type="CDD" id="cd00009">
    <property type="entry name" value="AAA"/>
    <property type="match status" value="1"/>
</dbReference>
<name>A0A1Y0UYQ4_9PROT</name>
<dbReference type="GO" id="GO:0003887">
    <property type="term" value="F:DNA-directed DNA polymerase activity"/>
    <property type="evidence" value="ECO:0007669"/>
    <property type="project" value="UniProtKB-KW"/>
</dbReference>
<dbReference type="AlphaFoldDB" id="A0A1Y0UYQ4"/>